<keyword evidence="4 5" id="KW-0472">Membrane</keyword>
<reference evidence="7" key="1">
    <citation type="submission" date="2021-04" db="EMBL/GenBank/DDBJ databases">
        <title>Genome seq and assembly of Bacillus sp.</title>
        <authorList>
            <person name="Chhetri G."/>
        </authorList>
    </citation>
    <scope>NUCLEOTIDE SEQUENCE</scope>
    <source>
        <strain evidence="7">RG28</strain>
    </source>
</reference>
<evidence type="ECO:0000256" key="3">
    <source>
        <dbReference type="ARBA" id="ARBA00022989"/>
    </source>
</evidence>
<evidence type="ECO:0000256" key="5">
    <source>
        <dbReference type="SAM" id="Phobius"/>
    </source>
</evidence>
<dbReference type="GO" id="GO:0017004">
    <property type="term" value="P:cytochrome complex assembly"/>
    <property type="evidence" value="ECO:0007669"/>
    <property type="project" value="InterPro"/>
</dbReference>
<feature type="transmembrane region" description="Helical" evidence="5">
    <location>
        <begin position="6"/>
        <end position="26"/>
    </location>
</feature>
<accession>A0A940SHF7</accession>
<feature type="transmembrane region" description="Helical" evidence="5">
    <location>
        <begin position="95"/>
        <end position="114"/>
    </location>
</feature>
<evidence type="ECO:0000256" key="1">
    <source>
        <dbReference type="ARBA" id="ARBA00004141"/>
    </source>
</evidence>
<dbReference type="GO" id="GO:0005886">
    <property type="term" value="C:plasma membrane"/>
    <property type="evidence" value="ECO:0007669"/>
    <property type="project" value="TreeGrafter"/>
</dbReference>
<feature type="transmembrane region" description="Helical" evidence="5">
    <location>
        <begin position="249"/>
        <end position="269"/>
    </location>
</feature>
<dbReference type="AlphaFoldDB" id="A0A940SHF7"/>
<dbReference type="PANTHER" id="PTHR30071:SF15">
    <property type="entry name" value="PROTEIN HEMX"/>
    <property type="match status" value="1"/>
</dbReference>
<gene>
    <name evidence="7" type="primary">ccsA</name>
    <name evidence="7" type="ORF">J5Y03_01745</name>
</gene>
<dbReference type="PANTHER" id="PTHR30071">
    <property type="entry name" value="HEME EXPORTER PROTEIN C"/>
    <property type="match status" value="1"/>
</dbReference>
<feature type="transmembrane region" description="Helical" evidence="5">
    <location>
        <begin position="221"/>
        <end position="237"/>
    </location>
</feature>
<dbReference type="InterPro" id="IPR002541">
    <property type="entry name" value="Cyt_c_assembly"/>
</dbReference>
<keyword evidence="3 5" id="KW-1133">Transmembrane helix</keyword>
<keyword evidence="8" id="KW-1185">Reference proteome</keyword>
<comment type="subcellular location">
    <subcellularLocation>
        <location evidence="1">Membrane</location>
        <topology evidence="1">Multi-pass membrane protein</topology>
    </subcellularLocation>
</comment>
<evidence type="ECO:0000256" key="2">
    <source>
        <dbReference type="ARBA" id="ARBA00022692"/>
    </source>
</evidence>
<evidence type="ECO:0000313" key="8">
    <source>
        <dbReference type="Proteomes" id="UP000682134"/>
    </source>
</evidence>
<sequence length="277" mass="32539">MHLFQSSFIYHFIILLFVWSIVFSFIDFIDSNKIANQLAFYLLGIVWLFSTIFICYTLFKTDFYTLITSRESLYVYVWSVITISLIINRVVKLDYLVFFTNVVAFLVFALSILVPRVGKTAILLNQLKSDLLYIHIGLAFIAYGSFTLSFIFSVMYLFQYQLLKKKKWSVHLRKLGNLAKLEKMVYLCNLIGIPFLITALILGSIWASIRIHSFVWYDPKVIGSFFVLLMYGAFMFLKVRNYLYGRTLTIYNICCFLLLLGNYILLNFYSSFHIWNI</sequence>
<evidence type="ECO:0000259" key="6">
    <source>
        <dbReference type="Pfam" id="PF01578"/>
    </source>
</evidence>
<comment type="caution">
    <text evidence="7">The sequence shown here is derived from an EMBL/GenBank/DDBJ whole genome shotgun (WGS) entry which is preliminary data.</text>
</comment>
<feature type="transmembrane region" description="Helical" evidence="5">
    <location>
        <begin position="134"/>
        <end position="163"/>
    </location>
</feature>
<name>A0A940SHF7_9BACI</name>
<dbReference type="InterPro" id="IPR045062">
    <property type="entry name" value="Cyt_c_biogenesis_CcsA/CcmC"/>
</dbReference>
<dbReference type="RefSeq" id="WP_209401801.1">
    <property type="nucleotide sequence ID" value="NZ_JAGIYQ010000001.1"/>
</dbReference>
<feature type="transmembrane region" description="Helical" evidence="5">
    <location>
        <begin position="38"/>
        <end position="59"/>
    </location>
</feature>
<keyword evidence="2 5" id="KW-0812">Transmembrane</keyword>
<dbReference type="GO" id="GO:0020037">
    <property type="term" value="F:heme binding"/>
    <property type="evidence" value="ECO:0007669"/>
    <property type="project" value="InterPro"/>
</dbReference>
<dbReference type="Pfam" id="PF01578">
    <property type="entry name" value="Cytochrom_C_asm"/>
    <property type="match status" value="1"/>
</dbReference>
<dbReference type="EMBL" id="JAGIYQ010000001">
    <property type="protein sequence ID" value="MBP0723905.1"/>
    <property type="molecule type" value="Genomic_DNA"/>
</dbReference>
<feature type="transmembrane region" description="Helical" evidence="5">
    <location>
        <begin position="71"/>
        <end position="88"/>
    </location>
</feature>
<dbReference type="Proteomes" id="UP000682134">
    <property type="component" value="Unassembled WGS sequence"/>
</dbReference>
<organism evidence="7 8">
    <name type="scientific">Gottfriedia endophytica</name>
    <dbReference type="NCBI Taxonomy" id="2820819"/>
    <lineage>
        <taxon>Bacteria</taxon>
        <taxon>Bacillati</taxon>
        <taxon>Bacillota</taxon>
        <taxon>Bacilli</taxon>
        <taxon>Bacillales</taxon>
        <taxon>Bacillaceae</taxon>
        <taxon>Gottfriedia</taxon>
    </lineage>
</organism>
<feature type="domain" description="Cytochrome c assembly protein" evidence="6">
    <location>
        <begin position="71"/>
        <end position="270"/>
    </location>
</feature>
<evidence type="ECO:0000313" key="7">
    <source>
        <dbReference type="EMBL" id="MBP0723905.1"/>
    </source>
</evidence>
<feature type="transmembrane region" description="Helical" evidence="5">
    <location>
        <begin position="184"/>
        <end position="209"/>
    </location>
</feature>
<evidence type="ECO:0000256" key="4">
    <source>
        <dbReference type="ARBA" id="ARBA00023136"/>
    </source>
</evidence>
<proteinExistence type="predicted"/>
<protein>
    <submittedName>
        <fullName evidence="7">Cytochrome c biogenesis protein CcsA</fullName>
    </submittedName>
</protein>